<dbReference type="InterPro" id="IPR032466">
    <property type="entry name" value="Metal_Hydrolase"/>
</dbReference>
<dbReference type="Proteomes" id="UP000199095">
    <property type="component" value="Unassembled WGS sequence"/>
</dbReference>
<dbReference type="CDD" id="cd01300">
    <property type="entry name" value="YtcJ_like"/>
    <property type="match status" value="1"/>
</dbReference>
<protein>
    <recommendedName>
        <fullName evidence="1">Amidohydrolase 3 domain-containing protein</fullName>
    </recommendedName>
</protein>
<dbReference type="Gene3D" id="3.10.310.70">
    <property type="match status" value="1"/>
</dbReference>
<gene>
    <name evidence="2" type="ORF">SAMN05421676_108120</name>
</gene>
<dbReference type="InterPro" id="IPR011059">
    <property type="entry name" value="Metal-dep_hydrolase_composite"/>
</dbReference>
<accession>A0A1I0H9J3</accession>
<dbReference type="SUPFAM" id="SSF51338">
    <property type="entry name" value="Composite domain of metallo-dependent hydrolases"/>
    <property type="match status" value="1"/>
</dbReference>
<dbReference type="InterPro" id="IPR013108">
    <property type="entry name" value="Amidohydro_3"/>
</dbReference>
<dbReference type="EMBL" id="FOHJ01000008">
    <property type="protein sequence ID" value="SET80305.1"/>
    <property type="molecule type" value="Genomic_DNA"/>
</dbReference>
<name>A0A1I0H9J3_9BACI</name>
<evidence type="ECO:0000313" key="2">
    <source>
        <dbReference type="EMBL" id="SET80305.1"/>
    </source>
</evidence>
<sequence length="534" mass="60324">MGKLWYGGTIYTMHKPGETVEAVFTENGRITDVGTKAFLEKQYQDKIDGIYDLDGNVMYPGFTDSHLHIIGYGERLMKLDLTYTKSPEEVLDLVEKASKEIPEDQWLIGEGFNENSWDNPRIIHRNELDKICPDRPVMLTRICRHAIIANTKALEIAGITPETQSPDGGVIDRDDHGIMTGFFKDTAQELIKSQIPEVTTQYLDKAIHLAVDDLVRHGIVGGHSEDLNYYGGFKRTYDSFTRTIDGRKHKFRAHLLVHNGVIEEMDRHHLGFKQGTDWIELGAMKIFADGAFGGRTALLSEPYADQENEYGVQVQSEEEMKQLMKKARTRNMPVAVHAIGDQAVEMVVDMIEQFPPAEGIRDRIIHAQLTNSSLIERMSKLQIIIDIQPTFVSSDFPWVLERIGDEREPYAYAWKSFLDAKIVCAGGSDAPIEEINPLQGIASAVNRMSFLDGKSYGKEQRLTPFEAVSLYTTGAAYAIGKEDKHGKIEPGYAADFTVLNQDLFSIDRREIPNAEVQQTIIDETIVYNREWSRS</sequence>
<evidence type="ECO:0000313" key="3">
    <source>
        <dbReference type="Proteomes" id="UP000199095"/>
    </source>
</evidence>
<dbReference type="RefSeq" id="WP_093136198.1">
    <property type="nucleotide sequence ID" value="NZ_FOHJ01000008.1"/>
</dbReference>
<feature type="domain" description="Amidohydrolase 3" evidence="1">
    <location>
        <begin position="50"/>
        <end position="527"/>
    </location>
</feature>
<dbReference type="STRING" id="237682.SAMN05421676_108120"/>
<dbReference type="SUPFAM" id="SSF51556">
    <property type="entry name" value="Metallo-dependent hydrolases"/>
    <property type="match status" value="1"/>
</dbReference>
<dbReference type="PANTHER" id="PTHR22642">
    <property type="entry name" value="IMIDAZOLONEPROPIONASE"/>
    <property type="match status" value="1"/>
</dbReference>
<proteinExistence type="predicted"/>
<dbReference type="AlphaFoldDB" id="A0A1I0H9J3"/>
<dbReference type="InterPro" id="IPR033932">
    <property type="entry name" value="YtcJ-like"/>
</dbReference>
<organism evidence="2 3">
    <name type="scientific">Salinibacillus kushneri</name>
    <dbReference type="NCBI Taxonomy" id="237682"/>
    <lineage>
        <taxon>Bacteria</taxon>
        <taxon>Bacillati</taxon>
        <taxon>Bacillota</taxon>
        <taxon>Bacilli</taxon>
        <taxon>Bacillales</taxon>
        <taxon>Bacillaceae</taxon>
        <taxon>Salinibacillus</taxon>
    </lineage>
</organism>
<dbReference type="Gene3D" id="2.30.40.10">
    <property type="entry name" value="Urease, subunit C, domain 1"/>
    <property type="match status" value="1"/>
</dbReference>
<reference evidence="3" key="1">
    <citation type="submission" date="2016-10" db="EMBL/GenBank/DDBJ databases">
        <authorList>
            <person name="Varghese N."/>
            <person name="Submissions S."/>
        </authorList>
    </citation>
    <scope>NUCLEOTIDE SEQUENCE [LARGE SCALE GENOMIC DNA]</scope>
    <source>
        <strain evidence="3">CGMCC 1.3566</strain>
    </source>
</reference>
<dbReference type="OrthoDB" id="9767366at2"/>
<dbReference type="PANTHER" id="PTHR22642:SF2">
    <property type="entry name" value="PROTEIN LONG AFTER FAR-RED 3"/>
    <property type="match status" value="1"/>
</dbReference>
<evidence type="ECO:0000259" key="1">
    <source>
        <dbReference type="Pfam" id="PF07969"/>
    </source>
</evidence>
<dbReference type="GO" id="GO:0016810">
    <property type="term" value="F:hydrolase activity, acting on carbon-nitrogen (but not peptide) bonds"/>
    <property type="evidence" value="ECO:0007669"/>
    <property type="project" value="InterPro"/>
</dbReference>
<dbReference type="Gene3D" id="3.20.20.140">
    <property type="entry name" value="Metal-dependent hydrolases"/>
    <property type="match status" value="1"/>
</dbReference>
<keyword evidence="3" id="KW-1185">Reference proteome</keyword>
<dbReference type="Pfam" id="PF07969">
    <property type="entry name" value="Amidohydro_3"/>
    <property type="match status" value="1"/>
</dbReference>